<accession>A0A0N8PQ00</accession>
<comment type="similarity">
    <text evidence="1 11">Belongs to the helicase family. UvrD subfamily.</text>
</comment>
<dbReference type="InterPro" id="IPR014017">
    <property type="entry name" value="DNA_helicase_UvrD-like_C"/>
</dbReference>
<dbReference type="InterPro" id="IPR027417">
    <property type="entry name" value="P-loop_NTPase"/>
</dbReference>
<reference evidence="15 16" key="1">
    <citation type="submission" date="2015-09" db="EMBL/GenBank/DDBJ databases">
        <title>Draft genome sequence of Alicyclobacillus ferrooxydans DSM 22381.</title>
        <authorList>
            <person name="Hemp J."/>
        </authorList>
    </citation>
    <scope>NUCLEOTIDE SEQUENCE [LARGE SCALE GENOMIC DNA]</scope>
    <source>
        <strain evidence="15 16">TC-34</strain>
    </source>
</reference>
<evidence type="ECO:0000256" key="1">
    <source>
        <dbReference type="ARBA" id="ARBA00009922"/>
    </source>
</evidence>
<comment type="caution">
    <text evidence="15">The sequence shown here is derived from an EMBL/GenBank/DDBJ whole genome shotgun (WGS) entry which is preliminary data.</text>
</comment>
<dbReference type="Gene3D" id="1.10.10.160">
    <property type="match status" value="1"/>
</dbReference>
<dbReference type="GO" id="GO:0033202">
    <property type="term" value="C:DNA helicase complex"/>
    <property type="evidence" value="ECO:0007669"/>
    <property type="project" value="TreeGrafter"/>
</dbReference>
<dbReference type="GO" id="GO:0016887">
    <property type="term" value="F:ATP hydrolysis activity"/>
    <property type="evidence" value="ECO:0007669"/>
    <property type="project" value="RHEA"/>
</dbReference>
<dbReference type="EMBL" id="LJCO01000008">
    <property type="protein sequence ID" value="KPV45741.1"/>
    <property type="molecule type" value="Genomic_DNA"/>
</dbReference>
<evidence type="ECO:0000256" key="11">
    <source>
        <dbReference type="RuleBase" id="RU364053"/>
    </source>
</evidence>
<dbReference type="AlphaFoldDB" id="A0A0N8PQ00"/>
<name>A0A0N8PQ00_9BACL</name>
<dbReference type="InterPro" id="IPR000212">
    <property type="entry name" value="DNA_helicase_UvrD/REP"/>
</dbReference>
<dbReference type="Pfam" id="PF21196">
    <property type="entry name" value="PcrA_UvrD_tudor"/>
    <property type="match status" value="1"/>
</dbReference>
<evidence type="ECO:0000256" key="8">
    <source>
        <dbReference type="ARBA" id="ARBA00034617"/>
    </source>
</evidence>
<comment type="catalytic activity">
    <reaction evidence="9 11">
        <text>ATP + H2O = ADP + phosphate + H(+)</text>
        <dbReference type="Rhea" id="RHEA:13065"/>
        <dbReference type="ChEBI" id="CHEBI:15377"/>
        <dbReference type="ChEBI" id="CHEBI:15378"/>
        <dbReference type="ChEBI" id="CHEBI:30616"/>
        <dbReference type="ChEBI" id="CHEBI:43474"/>
        <dbReference type="ChEBI" id="CHEBI:456216"/>
        <dbReference type="EC" id="5.6.2.4"/>
    </reaction>
</comment>
<organism evidence="15 16">
    <name type="scientific">Alicyclobacillus ferrooxydans</name>
    <dbReference type="NCBI Taxonomy" id="471514"/>
    <lineage>
        <taxon>Bacteria</taxon>
        <taxon>Bacillati</taxon>
        <taxon>Bacillota</taxon>
        <taxon>Bacilli</taxon>
        <taxon>Bacillales</taxon>
        <taxon>Alicyclobacillaceae</taxon>
        <taxon>Alicyclobacillus</taxon>
    </lineage>
</organism>
<dbReference type="GO" id="GO:0000725">
    <property type="term" value="P:recombinational repair"/>
    <property type="evidence" value="ECO:0007669"/>
    <property type="project" value="TreeGrafter"/>
</dbReference>
<evidence type="ECO:0000256" key="6">
    <source>
        <dbReference type="ARBA" id="ARBA00023125"/>
    </source>
</evidence>
<dbReference type="EC" id="5.6.2.4" evidence="11"/>
<evidence type="ECO:0000256" key="4">
    <source>
        <dbReference type="ARBA" id="ARBA00022806"/>
    </source>
</evidence>
<dbReference type="GO" id="GO:0005524">
    <property type="term" value="F:ATP binding"/>
    <property type="evidence" value="ECO:0007669"/>
    <property type="project" value="UniProtKB-UniRule"/>
</dbReference>
<dbReference type="PANTHER" id="PTHR11070">
    <property type="entry name" value="UVRD / RECB / PCRA DNA HELICASE FAMILY MEMBER"/>
    <property type="match status" value="1"/>
</dbReference>
<keyword evidence="2 10" id="KW-0547">Nucleotide-binding</keyword>
<dbReference type="Pfam" id="PF00580">
    <property type="entry name" value="UvrD-helicase"/>
    <property type="match status" value="1"/>
</dbReference>
<evidence type="ECO:0000256" key="10">
    <source>
        <dbReference type="PROSITE-ProRule" id="PRU00560"/>
    </source>
</evidence>
<evidence type="ECO:0000313" key="16">
    <source>
        <dbReference type="Proteomes" id="UP000050482"/>
    </source>
</evidence>
<dbReference type="SUPFAM" id="SSF52540">
    <property type="entry name" value="P-loop containing nucleoside triphosphate hydrolases"/>
    <property type="match status" value="1"/>
</dbReference>
<dbReference type="CDD" id="cd18807">
    <property type="entry name" value="SF1_C_UvrD"/>
    <property type="match status" value="1"/>
</dbReference>
<dbReference type="GO" id="GO:0009314">
    <property type="term" value="P:response to radiation"/>
    <property type="evidence" value="ECO:0007669"/>
    <property type="project" value="UniProtKB-ARBA"/>
</dbReference>
<feature type="domain" description="UvrD-like helicase C-terminal" evidence="14">
    <location>
        <begin position="289"/>
        <end position="575"/>
    </location>
</feature>
<evidence type="ECO:0000256" key="3">
    <source>
        <dbReference type="ARBA" id="ARBA00022801"/>
    </source>
</evidence>
<dbReference type="GO" id="GO:0005829">
    <property type="term" value="C:cytosol"/>
    <property type="evidence" value="ECO:0007669"/>
    <property type="project" value="TreeGrafter"/>
</dbReference>
<dbReference type="InterPro" id="IPR013986">
    <property type="entry name" value="DExx_box_DNA_helicase_dom_sf"/>
</dbReference>
<dbReference type="InterPro" id="IPR014016">
    <property type="entry name" value="UvrD-like_ATP-bd"/>
</dbReference>
<dbReference type="Proteomes" id="UP000050482">
    <property type="component" value="Unassembled WGS sequence"/>
</dbReference>
<dbReference type="FunFam" id="1.10.486.10:FF:000003">
    <property type="entry name" value="ATP-dependent DNA helicase"/>
    <property type="match status" value="1"/>
</dbReference>
<dbReference type="STRING" id="471514.AN477_01150"/>
<dbReference type="OrthoDB" id="9810135at2"/>
<evidence type="ECO:0000256" key="5">
    <source>
        <dbReference type="ARBA" id="ARBA00022840"/>
    </source>
</evidence>
<sequence>MPTAEQILSGLNPPQRQAVEQVDGPVLVIAGAGSGKTNVLTRRIAYLIVERRVPPWAILAITFTNKAAKEMQERIEAWTGSIAADVWAMTFHAMCVRILRRDGEHMGISRNFTILDAADQLAIVKRIMDSLNIDTKRYDPKAVLHSISSAKNELQTAVEYTDKAADPFRKIVAQVYQEYERRLKANQSLDFDDLIFKTVQLLSNNPDVLRFYQTRFQYIHVDEYQDTNHAQYKIVSLLSGKRQNICVVGDSDQSIYAWRGADIRNILDFEKEYPNARVIRLEQNYRSTKTILEIANGVIENNRQRRAKKLWTENHEGDKAVLYQAPDERAEARYIVEKIQSLHTDGLPYGEMSILYRTNAQSRVIEEAFLQAGIPYRVFGGLKFYDRKEIKDVLSYLRLVINPDDDVSMRRVINVPKRGIGDTSIDKLQTMADRYGTSLYGALGRADEAGVHGKSLKSLAEFVRVLDTLIQQRPFLNVTELTESLLGKIGYREMLKAEKSLEAEARLENLDEFLSVTREFDARYQDGAEEDALASFLTEVALIADVDLNAGRPEETIKTESEDQVVMMTLHSAKGLEFPTVFLPGMEEGLFPHMRSLESDTGMEEERRLCYVGVTRAKQKLFLTTCTMRTIFGQTRPARQSRFLAEMPKDHLTLESGMGSRGLFSYGTASESSPSRGWTPRPDSAGRRPDASAGSEGAFAIDPDASFHSGDKVEHRKWGQGTVVSVHAGDDLELTIAFPAPIGIKRLVARFAPIRKVD</sequence>
<evidence type="ECO:0000256" key="12">
    <source>
        <dbReference type="SAM" id="MobiDB-lite"/>
    </source>
</evidence>
<evidence type="ECO:0000256" key="7">
    <source>
        <dbReference type="ARBA" id="ARBA00023235"/>
    </source>
</evidence>
<keyword evidence="5 10" id="KW-0067">ATP-binding</keyword>
<evidence type="ECO:0000256" key="2">
    <source>
        <dbReference type="ARBA" id="ARBA00022741"/>
    </source>
</evidence>
<dbReference type="NCBIfam" id="TIGR01073">
    <property type="entry name" value="pcrA"/>
    <property type="match status" value="1"/>
</dbReference>
<feature type="region of interest" description="Disordered" evidence="12">
    <location>
        <begin position="663"/>
        <end position="713"/>
    </location>
</feature>
<evidence type="ECO:0000259" key="13">
    <source>
        <dbReference type="PROSITE" id="PS51198"/>
    </source>
</evidence>
<gene>
    <name evidence="15" type="ORF">AN477_01150</name>
</gene>
<comment type="catalytic activity">
    <reaction evidence="8">
        <text>Couples ATP hydrolysis with the unwinding of duplex DNA by translocating in the 3'-5' direction.</text>
        <dbReference type="EC" id="5.6.2.4"/>
    </reaction>
</comment>
<keyword evidence="3 10" id="KW-0378">Hydrolase</keyword>
<evidence type="ECO:0000259" key="14">
    <source>
        <dbReference type="PROSITE" id="PS51217"/>
    </source>
</evidence>
<feature type="domain" description="UvrD-like helicase ATP-binding" evidence="13">
    <location>
        <begin position="9"/>
        <end position="288"/>
    </location>
</feature>
<dbReference type="Gene3D" id="1.10.486.10">
    <property type="entry name" value="PCRA, domain 4"/>
    <property type="match status" value="1"/>
</dbReference>
<protein>
    <recommendedName>
        <fullName evidence="11">ATP-dependent DNA helicase</fullName>
        <ecNumber evidence="11">5.6.2.4</ecNumber>
    </recommendedName>
</protein>
<dbReference type="GO" id="GO:0043138">
    <property type="term" value="F:3'-5' DNA helicase activity"/>
    <property type="evidence" value="ECO:0007669"/>
    <property type="project" value="UniProtKB-EC"/>
</dbReference>
<dbReference type="Gene3D" id="3.40.50.300">
    <property type="entry name" value="P-loop containing nucleotide triphosphate hydrolases"/>
    <property type="match status" value="2"/>
</dbReference>
<dbReference type="Pfam" id="PF13361">
    <property type="entry name" value="UvrD_C"/>
    <property type="match status" value="1"/>
</dbReference>
<feature type="compositionally biased region" description="Polar residues" evidence="12">
    <location>
        <begin position="667"/>
        <end position="676"/>
    </location>
</feature>
<keyword evidence="6 11" id="KW-0238">DNA-binding</keyword>
<feature type="binding site" evidence="10">
    <location>
        <begin position="30"/>
        <end position="37"/>
    </location>
    <ligand>
        <name>ATP</name>
        <dbReference type="ChEBI" id="CHEBI:30616"/>
    </ligand>
</feature>
<dbReference type="CDD" id="cd17932">
    <property type="entry name" value="DEXQc_UvrD"/>
    <property type="match status" value="1"/>
</dbReference>
<dbReference type="GO" id="GO:0003677">
    <property type="term" value="F:DNA binding"/>
    <property type="evidence" value="ECO:0007669"/>
    <property type="project" value="UniProtKB-KW"/>
</dbReference>
<dbReference type="PROSITE" id="PS51198">
    <property type="entry name" value="UVRD_HELICASE_ATP_BIND"/>
    <property type="match status" value="1"/>
</dbReference>
<evidence type="ECO:0000256" key="9">
    <source>
        <dbReference type="ARBA" id="ARBA00048988"/>
    </source>
</evidence>
<dbReference type="PROSITE" id="PS51217">
    <property type="entry name" value="UVRD_HELICASE_CTER"/>
    <property type="match status" value="1"/>
</dbReference>
<dbReference type="InterPro" id="IPR005751">
    <property type="entry name" value="ATP-dep_DNA_helicase_PcrA"/>
</dbReference>
<keyword evidence="7" id="KW-0413">Isomerase</keyword>
<dbReference type="PANTHER" id="PTHR11070:SF2">
    <property type="entry name" value="ATP-DEPENDENT DNA HELICASE SRS2"/>
    <property type="match status" value="1"/>
</dbReference>
<dbReference type="GO" id="GO:0006260">
    <property type="term" value="P:DNA replication"/>
    <property type="evidence" value="ECO:0007669"/>
    <property type="project" value="InterPro"/>
</dbReference>
<keyword evidence="16" id="KW-1185">Reference proteome</keyword>
<keyword evidence="4 10" id="KW-0347">Helicase</keyword>
<proteinExistence type="inferred from homology"/>
<dbReference type="FunFam" id="1.10.10.160:FF:000001">
    <property type="entry name" value="ATP-dependent DNA helicase"/>
    <property type="match status" value="1"/>
</dbReference>
<dbReference type="PATRIC" id="fig|471514.4.peg.208"/>
<evidence type="ECO:0000313" key="15">
    <source>
        <dbReference type="EMBL" id="KPV45741.1"/>
    </source>
</evidence>